<dbReference type="InterPro" id="IPR023074">
    <property type="entry name" value="HMG_CoA_Rdtase_cat_sf"/>
</dbReference>
<dbReference type="InterPro" id="IPR009029">
    <property type="entry name" value="HMG_CoA_Rdtase_sub-bd_dom_sf"/>
</dbReference>
<dbReference type="SUPFAM" id="SSF55035">
    <property type="entry name" value="NAD-binding domain of HMG-CoA reductase"/>
    <property type="match status" value="1"/>
</dbReference>
<comment type="similarity">
    <text evidence="1 3">Belongs to the HMG-CoA reductase family.</text>
</comment>
<dbReference type="InterPro" id="IPR002202">
    <property type="entry name" value="HMG_CoA_Rdtase"/>
</dbReference>
<dbReference type="GO" id="GO:0140643">
    <property type="term" value="F:hydroxymethylglutaryl-CoA reductase (NADH) activity"/>
    <property type="evidence" value="ECO:0007669"/>
    <property type="project" value="UniProtKB-EC"/>
</dbReference>
<comment type="caution">
    <text evidence="4">The sequence shown here is derived from an EMBL/GenBank/DDBJ whole genome shotgun (WGS) entry which is preliminary data.</text>
</comment>
<sequence length="414" mass="44814">MTKKFYQLLPSERLAQLVADGKITSAMQQELEKTMLDEEIANHLIENQISEFPVPLGVALNLIVNRKEYLVPLATEEPSVVAACSNGSKMAAASGGFTSEMATKDLRGQIVLMSVKNPEVIQIKIEQNQAEIFEQAKNSYPSIVKRGGGLKKVSVRTFPEDPSFVSVDFIMDTKDAMGANMMNTMLEGVANLFRTWFDEEILFSILSNYATEAIVTTRCLIPFEQLDRHKGREVAQKIAAASTYAQLDPYRAATHNKGIMNGVEALVLATGNDTRAFSAAAHAYAARSGRYRGLSCWTVSEEGLQGELSLPLALGTVGGATKVLPKAQVAFKMLNVTSAKELAEVASAVGLAQNLAALRALVSEGIQKGHMSLQARSLAISVGATGDEVQKVADRLNQGLMNEANARQYLAELR</sequence>
<protein>
    <recommendedName>
        <fullName evidence="3">3-hydroxy-3-methylglutaryl coenzyme A reductase</fullName>
        <shortName evidence="3">HMG-CoA reductase</shortName>
        <ecNumber evidence="3">1.1.1.88</ecNumber>
    </recommendedName>
</protein>
<dbReference type="PANTHER" id="PTHR10572:SF24">
    <property type="entry name" value="3-HYDROXY-3-METHYLGLUTARYL-COENZYME A REDUCTASE"/>
    <property type="match status" value="1"/>
</dbReference>
<comment type="pathway">
    <text evidence="3">Metabolic intermediate metabolism; (R)-mevalonate degradation; (S)-3-hydroxy-3-methylglutaryl-CoA from (R)-mevalonate: step 1/1.</text>
</comment>
<dbReference type="Proteomes" id="UP000622610">
    <property type="component" value="Unassembled WGS sequence"/>
</dbReference>
<dbReference type="Gene3D" id="3.30.70.420">
    <property type="entry name" value="Hydroxymethylglutaryl-CoA reductase, class I/II, NAD/NADP-binding domain"/>
    <property type="match status" value="1"/>
</dbReference>
<dbReference type="Pfam" id="PF00368">
    <property type="entry name" value="HMG-CoA_red"/>
    <property type="match status" value="1"/>
</dbReference>
<evidence type="ECO:0000256" key="2">
    <source>
        <dbReference type="ARBA" id="ARBA00023002"/>
    </source>
</evidence>
<accession>A0A917N5H4</accession>
<evidence type="ECO:0000313" key="4">
    <source>
        <dbReference type="EMBL" id="GGI66740.1"/>
    </source>
</evidence>
<reference evidence="4" key="2">
    <citation type="submission" date="2020-09" db="EMBL/GenBank/DDBJ databases">
        <authorList>
            <person name="Sun Q."/>
            <person name="Sedlacek I."/>
        </authorList>
    </citation>
    <scope>NUCLEOTIDE SEQUENCE</scope>
    <source>
        <strain evidence="4">CCM 8433</strain>
    </source>
</reference>
<dbReference type="Gene3D" id="3.90.770.10">
    <property type="entry name" value="3-hydroxy-3-methylglutaryl-coenzyme A Reductase, Chain A, domain 2"/>
    <property type="match status" value="1"/>
</dbReference>
<dbReference type="EMBL" id="BMDT01000016">
    <property type="protein sequence ID" value="GGI66740.1"/>
    <property type="molecule type" value="Genomic_DNA"/>
</dbReference>
<dbReference type="AlphaFoldDB" id="A0A917N5H4"/>
<gene>
    <name evidence="4" type="ORF">GCM10011482_23940</name>
</gene>
<dbReference type="EC" id="1.1.1.88" evidence="3"/>
<dbReference type="NCBIfam" id="TIGR00532">
    <property type="entry name" value="HMG_CoA_R_NAD"/>
    <property type="match status" value="1"/>
</dbReference>
<dbReference type="InterPro" id="IPR004553">
    <property type="entry name" value="HMG_CoA_Rdtase_bac-typ"/>
</dbReference>
<dbReference type="InterPro" id="IPR009023">
    <property type="entry name" value="HMG_CoA_Rdtase_NAD(P)-bd_sf"/>
</dbReference>
<dbReference type="PRINTS" id="PR00071">
    <property type="entry name" value="HMGCOARDTASE"/>
</dbReference>
<keyword evidence="5" id="KW-1185">Reference proteome</keyword>
<dbReference type="CDD" id="cd00644">
    <property type="entry name" value="HMG-CoA_reductase_classII"/>
    <property type="match status" value="1"/>
</dbReference>
<dbReference type="PROSITE" id="PS00318">
    <property type="entry name" value="HMG_COA_REDUCTASE_2"/>
    <property type="match status" value="1"/>
</dbReference>
<evidence type="ECO:0000256" key="1">
    <source>
        <dbReference type="ARBA" id="ARBA00007661"/>
    </source>
</evidence>
<dbReference type="GO" id="GO:0004420">
    <property type="term" value="F:hydroxymethylglutaryl-CoA reductase (NADPH) activity"/>
    <property type="evidence" value="ECO:0007669"/>
    <property type="project" value="InterPro"/>
</dbReference>
<comment type="catalytic activity">
    <reaction evidence="3">
        <text>(R)-mevalonate + 2 NAD(+) + CoA = (3S)-3-hydroxy-3-methylglutaryl-CoA + 2 NADH + 2 H(+)</text>
        <dbReference type="Rhea" id="RHEA:14833"/>
        <dbReference type="ChEBI" id="CHEBI:15378"/>
        <dbReference type="ChEBI" id="CHEBI:36464"/>
        <dbReference type="ChEBI" id="CHEBI:43074"/>
        <dbReference type="ChEBI" id="CHEBI:57287"/>
        <dbReference type="ChEBI" id="CHEBI:57540"/>
        <dbReference type="ChEBI" id="CHEBI:57945"/>
        <dbReference type="EC" id="1.1.1.88"/>
    </reaction>
</comment>
<dbReference type="PANTHER" id="PTHR10572">
    <property type="entry name" value="3-HYDROXY-3-METHYLGLUTARYL-COENZYME A REDUCTASE"/>
    <property type="match status" value="1"/>
</dbReference>
<reference evidence="4" key="1">
    <citation type="journal article" date="2014" name="Int. J. Syst. Evol. Microbiol.">
        <title>Complete genome sequence of Corynebacterium casei LMG S-19264T (=DSM 44701T), isolated from a smear-ripened cheese.</title>
        <authorList>
            <consortium name="US DOE Joint Genome Institute (JGI-PGF)"/>
            <person name="Walter F."/>
            <person name="Albersmeier A."/>
            <person name="Kalinowski J."/>
            <person name="Ruckert C."/>
        </authorList>
    </citation>
    <scope>NUCLEOTIDE SEQUENCE</scope>
    <source>
        <strain evidence="4">CCM 8433</strain>
    </source>
</reference>
<keyword evidence="3" id="KW-0520">NAD</keyword>
<dbReference type="PROSITE" id="PS50065">
    <property type="entry name" value="HMG_COA_REDUCTASE_4"/>
    <property type="match status" value="1"/>
</dbReference>
<proteinExistence type="inferred from homology"/>
<keyword evidence="2 3" id="KW-0560">Oxidoreductase</keyword>
<dbReference type="GO" id="GO:0015936">
    <property type="term" value="P:coenzyme A metabolic process"/>
    <property type="evidence" value="ECO:0007669"/>
    <property type="project" value="InterPro"/>
</dbReference>
<organism evidence="4 5">
    <name type="scientific">Enterococcus alcedinis</name>
    <dbReference type="NCBI Taxonomy" id="1274384"/>
    <lineage>
        <taxon>Bacteria</taxon>
        <taxon>Bacillati</taxon>
        <taxon>Bacillota</taxon>
        <taxon>Bacilli</taxon>
        <taxon>Lactobacillales</taxon>
        <taxon>Enterococcaceae</taxon>
        <taxon>Enterococcus</taxon>
    </lineage>
</organism>
<dbReference type="InterPro" id="IPR023076">
    <property type="entry name" value="HMG_CoA_Rdtase_CS"/>
</dbReference>
<name>A0A917N5H4_9ENTE</name>
<dbReference type="PROSITE" id="PS01192">
    <property type="entry name" value="HMG_COA_REDUCTASE_3"/>
    <property type="match status" value="1"/>
</dbReference>
<dbReference type="Gene3D" id="1.10.8.660">
    <property type="match status" value="1"/>
</dbReference>
<dbReference type="SUPFAM" id="SSF56542">
    <property type="entry name" value="Substrate-binding domain of HMG-CoA reductase"/>
    <property type="match status" value="1"/>
</dbReference>
<evidence type="ECO:0000313" key="5">
    <source>
        <dbReference type="Proteomes" id="UP000622610"/>
    </source>
</evidence>
<evidence type="ECO:0000256" key="3">
    <source>
        <dbReference type="RuleBase" id="RU361219"/>
    </source>
</evidence>